<dbReference type="SUPFAM" id="SSF56601">
    <property type="entry name" value="beta-lactamase/transpeptidase-like"/>
    <property type="match status" value="1"/>
</dbReference>
<keyword evidence="2" id="KW-0963">Cytoplasm</keyword>
<dbReference type="Proteomes" id="UP001266357">
    <property type="component" value="Unassembled WGS sequence"/>
</dbReference>
<comment type="subcellular location">
    <subcellularLocation>
        <location evidence="1">Cytoplasm</location>
    </subcellularLocation>
</comment>
<evidence type="ECO:0000313" key="5">
    <source>
        <dbReference type="EMBL" id="MDT0602267.1"/>
    </source>
</evidence>
<protein>
    <submittedName>
        <fullName evidence="5">Choice-of-anchor D domain-containing protein</fullName>
    </submittedName>
</protein>
<dbReference type="InterPro" id="IPR031549">
    <property type="entry name" value="ASH"/>
</dbReference>
<dbReference type="InterPro" id="IPR012338">
    <property type="entry name" value="Beta-lactam/transpept-like"/>
</dbReference>
<dbReference type="Pfam" id="PF15780">
    <property type="entry name" value="ASH"/>
    <property type="match status" value="1"/>
</dbReference>
<dbReference type="EMBL" id="JAVRIF010000001">
    <property type="protein sequence ID" value="MDT0602267.1"/>
    <property type="molecule type" value="Genomic_DNA"/>
</dbReference>
<evidence type="ECO:0000256" key="1">
    <source>
        <dbReference type="ARBA" id="ARBA00004496"/>
    </source>
</evidence>
<dbReference type="Gene3D" id="2.60.40.10">
    <property type="entry name" value="Immunoglobulins"/>
    <property type="match status" value="1"/>
</dbReference>
<dbReference type="Gene3D" id="3.40.710.10">
    <property type="entry name" value="DD-peptidase/beta-lactamase superfamily"/>
    <property type="match status" value="1"/>
</dbReference>
<comment type="caution">
    <text evidence="5">The sequence shown here is derived from an EMBL/GenBank/DDBJ whole genome shotgun (WGS) entry which is preliminary data.</text>
</comment>
<dbReference type="NCBIfam" id="NF012200">
    <property type="entry name" value="choice_anch_D"/>
    <property type="match status" value="1"/>
</dbReference>
<organism evidence="5 6">
    <name type="scientific">Thalassotalea castellviae</name>
    <dbReference type="NCBI Taxonomy" id="3075612"/>
    <lineage>
        <taxon>Bacteria</taxon>
        <taxon>Pseudomonadati</taxon>
        <taxon>Pseudomonadota</taxon>
        <taxon>Gammaproteobacteria</taxon>
        <taxon>Alteromonadales</taxon>
        <taxon>Colwelliaceae</taxon>
        <taxon>Thalassotalea</taxon>
    </lineage>
</organism>
<feature type="signal peptide" evidence="3">
    <location>
        <begin position="1"/>
        <end position="22"/>
    </location>
</feature>
<gene>
    <name evidence="5" type="ORF">RM573_01545</name>
</gene>
<keyword evidence="6" id="KW-1185">Reference proteome</keyword>
<accession>A0ABU2ZY70</accession>
<dbReference type="InterPro" id="IPR013783">
    <property type="entry name" value="Ig-like_fold"/>
</dbReference>
<keyword evidence="3" id="KW-0732">Signal</keyword>
<evidence type="ECO:0000313" key="6">
    <source>
        <dbReference type="Proteomes" id="UP001266357"/>
    </source>
</evidence>
<evidence type="ECO:0000256" key="2">
    <source>
        <dbReference type="ARBA" id="ARBA00022490"/>
    </source>
</evidence>
<feature type="chain" id="PRO_5047140294" evidence="3">
    <location>
        <begin position="23"/>
        <end position="985"/>
    </location>
</feature>
<proteinExistence type="predicted"/>
<reference evidence="5 6" key="1">
    <citation type="submission" date="2023-09" db="EMBL/GenBank/DDBJ databases">
        <authorList>
            <person name="Rey-Velasco X."/>
        </authorList>
    </citation>
    <scope>NUCLEOTIDE SEQUENCE [LARGE SCALE GENOMIC DNA]</scope>
    <source>
        <strain evidence="5 6">W431</strain>
    </source>
</reference>
<sequence length="985" mass="106250">MNKINNKSMFVLLSILSFPSVAETLFSDDFQDGDISDWQISGVGNDAIANLYNGNYSLRLQNKKSALQTISTAGFDNVSIDASVVGYLLESTDTCIAELSVDNGANWLTIEEVVNGQDDGVTWYSGSISPTGASDNAALQIRARANATDNADNCYFDNITVQGDPIVAPATLPFSDNLDAGWSAWIADNGNATAATGVSQETGIYVWSGNAIKLRGSANLTKTFSTLGKSNIVIDWHLLGGWLEAGESCDIQVNTGSGYSTIASVSNGEDDWYYRNGSVKLSSDANNLAQLHVRMQGNSNNEYNNNDYDVCYTDEFSIYSAAQAPEITITGSTDFGDVVVNQTSSLLITVANEGTADLLIGSIYGADSSGLSISSETCVNQTLSPNSSCNINIQYAPTSEGTLNELLTITNNDADESSATLTLTGNAIAENSGSVYDPLSGSGAVNRTLLTSTALNSTSFNLVDYSAFAVPNEAANPTNNFQGSLVLTGESTTGNLQEQGTSIAGSYTDPEHLPEFDFEFVQEGTHIIPVQRGLIPTEHPSWHYILEPGRVWNENNDNGFSRASIPFALQEAGANCTHNGVLSFLFKTDGSISNVAYQIATETCAYFKYDSWGILDASYTPSSVVNAGVIANNYQAEVARRMPTKTIADLTVDFPTASIDTSKIGSDQASADQTVYGVVIDGINYVSSCKTRRGDYPYCEVMSLPSYSTAKSVVGAVGLMRLEQKYPGTKNTNVSLCSNSTWSQVSFENLLDMSTGRYTSSGFEVDEGDSTTANNFFLKYSHTEKLNHSCSYTQKVSAGTTWVYHTSDTYLLGAEMNDMESTDLWDMLNNDLWTPLGLSPAISTTSRTNDSVVQPWSGQAFTGYGLTYHHDDIVKIAEFLHQDNGVINGTQVLDQTMLNEVLQTTPHGLNAGSQYDSYDNGFWIWNAQEAFSCTNSLAIPYMSGYGGIVVSLLPNDTIYYAFSDSEDYGQINTAKELHKVRAMCN</sequence>
<evidence type="ECO:0000259" key="4">
    <source>
        <dbReference type="Pfam" id="PF15780"/>
    </source>
</evidence>
<name>A0ABU2ZY70_9GAMM</name>
<dbReference type="RefSeq" id="WP_311576182.1">
    <property type="nucleotide sequence ID" value="NZ_JAVRIF010000001.1"/>
</dbReference>
<evidence type="ECO:0000256" key="3">
    <source>
        <dbReference type="SAM" id="SignalP"/>
    </source>
</evidence>
<feature type="domain" description="Abnormal spindle-like microcephaly-associated protein ASH" evidence="4">
    <location>
        <begin position="333"/>
        <end position="415"/>
    </location>
</feature>